<dbReference type="PANTHER" id="PTHR12526">
    <property type="entry name" value="GLYCOSYLTRANSFERASE"/>
    <property type="match status" value="1"/>
</dbReference>
<feature type="domain" description="Glycosyltransferase subfamily 4-like N-terminal" evidence="4">
    <location>
        <begin position="43"/>
        <end position="204"/>
    </location>
</feature>
<dbReference type="AlphaFoldDB" id="A0A242N5L1"/>
<keyword evidence="2 5" id="KW-0808">Transferase</keyword>
<evidence type="ECO:0000313" key="5">
    <source>
        <dbReference type="EMBL" id="OTP78969.1"/>
    </source>
</evidence>
<evidence type="ECO:0000256" key="2">
    <source>
        <dbReference type="ARBA" id="ARBA00022679"/>
    </source>
</evidence>
<evidence type="ECO:0000259" key="4">
    <source>
        <dbReference type="Pfam" id="PF13579"/>
    </source>
</evidence>
<gene>
    <name evidence="5" type="ORF">PAMC26577_02790</name>
</gene>
<dbReference type="InterPro" id="IPR028098">
    <property type="entry name" value="Glyco_trans_4-like_N"/>
</dbReference>
<name>A0A242N5L1_CABSO</name>
<dbReference type="Pfam" id="PF00534">
    <property type="entry name" value="Glycos_transf_1"/>
    <property type="match status" value="1"/>
</dbReference>
<proteinExistence type="predicted"/>
<dbReference type="EMBL" id="NBTZ01000019">
    <property type="protein sequence ID" value="OTP78969.1"/>
    <property type="molecule type" value="Genomic_DNA"/>
</dbReference>
<evidence type="ECO:0000259" key="3">
    <source>
        <dbReference type="Pfam" id="PF00534"/>
    </source>
</evidence>
<comment type="caution">
    <text evidence="5">The sequence shown here is derived from an EMBL/GenBank/DDBJ whole genome shotgun (WGS) entry which is preliminary data.</text>
</comment>
<dbReference type="PANTHER" id="PTHR12526:SF510">
    <property type="entry name" value="D-INOSITOL 3-PHOSPHATE GLYCOSYLTRANSFERASE"/>
    <property type="match status" value="1"/>
</dbReference>
<dbReference type="Pfam" id="PF13579">
    <property type="entry name" value="Glyco_trans_4_4"/>
    <property type="match status" value="1"/>
</dbReference>
<evidence type="ECO:0000256" key="1">
    <source>
        <dbReference type="ARBA" id="ARBA00022676"/>
    </source>
</evidence>
<accession>A0A242N5L1</accession>
<sequence length="424" mass="46981">MTGCRALHRHKAHAAFINDTIQHRARLTMKILHLLSTIDPRAGGPTEGVRQSGVNMAALGHEVEVVTLDDPAAPWLAAFPLTVHALGPSKGNYGLTPNLVPWLKQNAMRFDAVIINGLWQYHSYGAWKALHAMQVPYYVFPHGMLDPWFKRTYPLKHLKKALYWPWAEYRVLRDAKRVLFTAEEERVLARQSFRLYKANEEVVAFGTNPPPAASAPVRDAFLAAYPELKEKRLLLFLGRIHEKKGCDLLIKAFAQIRDIDPAAHLVMAGPDGGDWTPTLQKLAAELGIANRITWTGMLLGDMKWGAFQASDAFVLPSHQENFGIAVAEALGCGLPALISDKVNIWREVEADGAGFVATDTVEGTVSSLTRWLELDPSRAAAMRGQAKDTFHRRFTVDAMSKDLLRVLQTGAREDAGPLQSVQTA</sequence>
<organism evidence="5 6">
    <name type="scientific">Caballeronia sordidicola</name>
    <name type="common">Burkholderia sordidicola</name>
    <dbReference type="NCBI Taxonomy" id="196367"/>
    <lineage>
        <taxon>Bacteria</taxon>
        <taxon>Pseudomonadati</taxon>
        <taxon>Pseudomonadota</taxon>
        <taxon>Betaproteobacteria</taxon>
        <taxon>Burkholderiales</taxon>
        <taxon>Burkholderiaceae</taxon>
        <taxon>Caballeronia</taxon>
    </lineage>
</organism>
<dbReference type="SUPFAM" id="SSF53756">
    <property type="entry name" value="UDP-Glycosyltransferase/glycogen phosphorylase"/>
    <property type="match status" value="1"/>
</dbReference>
<keyword evidence="1" id="KW-0328">Glycosyltransferase</keyword>
<protein>
    <submittedName>
        <fullName evidence="5">Glycosyltransferase</fullName>
    </submittedName>
</protein>
<dbReference type="Gene3D" id="3.40.50.2000">
    <property type="entry name" value="Glycogen Phosphorylase B"/>
    <property type="match status" value="2"/>
</dbReference>
<feature type="domain" description="Glycosyl transferase family 1" evidence="3">
    <location>
        <begin position="224"/>
        <end position="380"/>
    </location>
</feature>
<dbReference type="GO" id="GO:0016757">
    <property type="term" value="F:glycosyltransferase activity"/>
    <property type="evidence" value="ECO:0007669"/>
    <property type="project" value="UniProtKB-KW"/>
</dbReference>
<evidence type="ECO:0000313" key="6">
    <source>
        <dbReference type="Proteomes" id="UP000195221"/>
    </source>
</evidence>
<reference evidence="5 6" key="1">
    <citation type="submission" date="2017-03" db="EMBL/GenBank/DDBJ databases">
        <title>Genome analysis of strain PAMC 26577.</title>
        <authorList>
            <person name="Oh H.-M."/>
            <person name="Yang J.-A."/>
        </authorList>
    </citation>
    <scope>NUCLEOTIDE SEQUENCE [LARGE SCALE GENOMIC DNA]</scope>
    <source>
        <strain evidence="5 6">PAMC 26577</strain>
    </source>
</reference>
<dbReference type="Proteomes" id="UP000195221">
    <property type="component" value="Unassembled WGS sequence"/>
</dbReference>
<dbReference type="InterPro" id="IPR001296">
    <property type="entry name" value="Glyco_trans_1"/>
</dbReference>